<dbReference type="Pfam" id="PF13520">
    <property type="entry name" value="AA_permease_2"/>
    <property type="match status" value="1"/>
</dbReference>
<dbReference type="RefSeq" id="XP_008079982.1">
    <property type="nucleotide sequence ID" value="XM_008081791.1"/>
</dbReference>
<keyword evidence="4 6" id="KW-1133">Transmembrane helix</keyword>
<dbReference type="PANTHER" id="PTHR45649">
    <property type="entry name" value="AMINO-ACID PERMEASE BAT1"/>
    <property type="match status" value="1"/>
</dbReference>
<feature type="transmembrane region" description="Helical" evidence="6">
    <location>
        <begin position="256"/>
        <end position="276"/>
    </location>
</feature>
<evidence type="ECO:0000256" key="4">
    <source>
        <dbReference type="ARBA" id="ARBA00022989"/>
    </source>
</evidence>
<keyword evidence="3 6" id="KW-0812">Transmembrane</keyword>
<dbReference type="PANTHER" id="PTHR45649:SF6">
    <property type="entry name" value="GABA-SPECIFIC PERMEASE"/>
    <property type="match status" value="1"/>
</dbReference>
<feature type="transmembrane region" description="Helical" evidence="6">
    <location>
        <begin position="297"/>
        <end position="319"/>
    </location>
</feature>
<evidence type="ECO:0000256" key="5">
    <source>
        <dbReference type="ARBA" id="ARBA00023136"/>
    </source>
</evidence>
<dbReference type="PIRSF" id="PIRSF006060">
    <property type="entry name" value="AA_transporter"/>
    <property type="match status" value="1"/>
</dbReference>
<keyword evidence="5 6" id="KW-0472">Membrane</keyword>
<organism evidence="7 8">
    <name type="scientific">Glarea lozoyensis (strain ATCC 20868 / MF5171)</name>
    <dbReference type="NCBI Taxonomy" id="1116229"/>
    <lineage>
        <taxon>Eukaryota</taxon>
        <taxon>Fungi</taxon>
        <taxon>Dikarya</taxon>
        <taxon>Ascomycota</taxon>
        <taxon>Pezizomycotina</taxon>
        <taxon>Leotiomycetes</taxon>
        <taxon>Helotiales</taxon>
        <taxon>Helotiaceae</taxon>
        <taxon>Glarea</taxon>
    </lineage>
</organism>
<feature type="transmembrane region" description="Helical" evidence="6">
    <location>
        <begin position="217"/>
        <end position="236"/>
    </location>
</feature>
<dbReference type="eggNOG" id="KOG1289">
    <property type="taxonomic scope" value="Eukaryota"/>
</dbReference>
<evidence type="ECO:0000313" key="7">
    <source>
        <dbReference type="EMBL" id="EPE33365.1"/>
    </source>
</evidence>
<feature type="transmembrane region" description="Helical" evidence="6">
    <location>
        <begin position="151"/>
        <end position="177"/>
    </location>
</feature>
<evidence type="ECO:0000256" key="6">
    <source>
        <dbReference type="SAM" id="Phobius"/>
    </source>
</evidence>
<feature type="transmembrane region" description="Helical" evidence="6">
    <location>
        <begin position="403"/>
        <end position="425"/>
    </location>
</feature>
<dbReference type="EMBL" id="KE145358">
    <property type="protein sequence ID" value="EPE33365.1"/>
    <property type="molecule type" value="Genomic_DNA"/>
</dbReference>
<feature type="transmembrane region" description="Helical" evidence="6">
    <location>
        <begin position="99"/>
        <end position="130"/>
    </location>
</feature>
<reference evidence="7 8" key="1">
    <citation type="journal article" date="2013" name="BMC Genomics">
        <title>Genomics-driven discovery of the pneumocandin biosynthetic gene cluster in the fungus Glarea lozoyensis.</title>
        <authorList>
            <person name="Chen L."/>
            <person name="Yue Q."/>
            <person name="Zhang X."/>
            <person name="Xiang M."/>
            <person name="Wang C."/>
            <person name="Li S."/>
            <person name="Che Y."/>
            <person name="Ortiz-Lopez F.J."/>
            <person name="Bills G.F."/>
            <person name="Liu X."/>
            <person name="An Z."/>
        </authorList>
    </citation>
    <scope>NUCLEOTIDE SEQUENCE [LARGE SCALE GENOMIC DNA]</scope>
    <source>
        <strain evidence="8">ATCC 20868 / MF5171</strain>
    </source>
</reference>
<proteinExistence type="predicted"/>
<feature type="transmembrane region" description="Helical" evidence="6">
    <location>
        <begin position="189"/>
        <end position="210"/>
    </location>
</feature>
<gene>
    <name evidence="7" type="ORF">GLAREA_06378</name>
</gene>
<dbReference type="InterPro" id="IPR002293">
    <property type="entry name" value="AA/rel_permease1"/>
</dbReference>
<dbReference type="Gene3D" id="1.20.1740.10">
    <property type="entry name" value="Amino acid/polyamine transporter I"/>
    <property type="match status" value="1"/>
</dbReference>
<dbReference type="AlphaFoldDB" id="S3D6J6"/>
<feature type="transmembrane region" description="Helical" evidence="6">
    <location>
        <begin position="467"/>
        <end position="486"/>
    </location>
</feature>
<feature type="transmembrane region" description="Helical" evidence="6">
    <location>
        <begin position="498"/>
        <end position="516"/>
    </location>
</feature>
<comment type="subcellular location">
    <subcellularLocation>
        <location evidence="1">Membrane</location>
        <topology evidence="1">Multi-pass membrane protein</topology>
    </subcellularLocation>
</comment>
<accession>S3D6J6</accession>
<evidence type="ECO:0008006" key="9">
    <source>
        <dbReference type="Google" id="ProtNLM"/>
    </source>
</evidence>
<name>S3D6J6_GLAL2</name>
<dbReference type="OrthoDB" id="3900342at2759"/>
<evidence type="ECO:0000313" key="8">
    <source>
        <dbReference type="Proteomes" id="UP000016922"/>
    </source>
</evidence>
<dbReference type="GeneID" id="19465431"/>
<evidence type="ECO:0000256" key="1">
    <source>
        <dbReference type="ARBA" id="ARBA00004141"/>
    </source>
</evidence>
<dbReference type="GO" id="GO:0016020">
    <property type="term" value="C:membrane"/>
    <property type="evidence" value="ECO:0007669"/>
    <property type="project" value="UniProtKB-SubCell"/>
</dbReference>
<dbReference type="OMA" id="CWLAGYM"/>
<dbReference type="Proteomes" id="UP000016922">
    <property type="component" value="Unassembled WGS sequence"/>
</dbReference>
<feature type="transmembrane region" description="Helical" evidence="6">
    <location>
        <begin position="351"/>
        <end position="372"/>
    </location>
</feature>
<sequence>MAVQHEGVSTGSNASSITREEKVAKAKDILGVEEGSSTAISADDQLLASLGYRAELKREFSYFTVFGQSFGAMGIAPAIAESIVFSLGSGGSVGMVWTYLIGCLLLIPVACSLGELGSSMPTSGGLYYWVARLTPERQRAFMCWLAGYMNVLGYISIYASTIYAATLILGATCSIGTDGAFVATKYHNYGMFTATICLTFAMTCVSSSLLSKLNFTYIIVQLVMLLALIISLAAATPSELKNSAAFVFTNFENTGFWTNNGWAFMMSLLTPVWVVSGFESSATIAEEASNAAKAVPFAMVSSLIVAAVTGWAVIITIAFCMGPDVISLVTSSLGQPMAQIAYNSLGKNGSIALLVFLWFSSICNCSILMVAASRETFAFARDHGLPFSGFLRVLSSNKTPARAVGFCAFISLLEGLLMLVNTIAINSIFNLAIMGLYFAYCMPLVSRLAFGNFTPGVFYMGDTISKISATYSVAWMTFIFVLLLFPSYEHVGPQEMNYAVAVLGFVLVFCVCYYYAPGFGGKTFFTGPVRTIDDILDENQDIDMAVEKEIAAEKNRADHEGINGDKKTSL</sequence>
<evidence type="ECO:0000256" key="2">
    <source>
        <dbReference type="ARBA" id="ARBA00022448"/>
    </source>
</evidence>
<dbReference type="KEGG" id="glz:GLAREA_06378"/>
<keyword evidence="2" id="KW-0813">Transport</keyword>
<feature type="transmembrane region" description="Helical" evidence="6">
    <location>
        <begin position="437"/>
        <end position="460"/>
    </location>
</feature>
<feature type="transmembrane region" description="Helical" evidence="6">
    <location>
        <begin position="60"/>
        <end position="79"/>
    </location>
</feature>
<keyword evidence="8" id="KW-1185">Reference proteome</keyword>
<protein>
    <recommendedName>
        <fullName evidence="9">Amino acid transporter</fullName>
    </recommendedName>
</protein>
<evidence type="ECO:0000256" key="3">
    <source>
        <dbReference type="ARBA" id="ARBA00022692"/>
    </source>
</evidence>
<dbReference type="GO" id="GO:0022857">
    <property type="term" value="F:transmembrane transporter activity"/>
    <property type="evidence" value="ECO:0007669"/>
    <property type="project" value="InterPro"/>
</dbReference>
<dbReference type="HOGENOM" id="CLU_004495_0_3_1"/>